<organism evidence="1 2">
    <name type="scientific">Acinetobacter haemolyticus ATCC 19194</name>
    <dbReference type="NCBI Taxonomy" id="707232"/>
    <lineage>
        <taxon>Bacteria</taxon>
        <taxon>Pseudomonadati</taxon>
        <taxon>Pseudomonadota</taxon>
        <taxon>Gammaproteobacteria</taxon>
        <taxon>Moraxellales</taxon>
        <taxon>Moraxellaceae</taxon>
        <taxon>Acinetobacter</taxon>
    </lineage>
</organism>
<protein>
    <submittedName>
        <fullName evidence="1">Uncharacterized protein</fullName>
    </submittedName>
</protein>
<gene>
    <name evidence="1" type="ORF">HMP0015_1847</name>
</gene>
<evidence type="ECO:0000313" key="2">
    <source>
        <dbReference type="Proteomes" id="UP000003085"/>
    </source>
</evidence>
<dbReference type="Proteomes" id="UP000003085">
    <property type="component" value="Unassembled WGS sequence"/>
</dbReference>
<dbReference type="HOGENOM" id="CLU_2730748_0_0_6"/>
<evidence type="ECO:0000313" key="1">
    <source>
        <dbReference type="EMBL" id="EFF82635.1"/>
    </source>
</evidence>
<accession>D4XQ55</accession>
<reference evidence="2" key="1">
    <citation type="submission" date="2010-03" db="EMBL/GenBank/DDBJ databases">
        <title>Complete sequence of Mobiluncus curtisii ATCC 43063.</title>
        <authorList>
            <person name="Muzny D."/>
            <person name="Qin X."/>
            <person name="Deng J."/>
            <person name="Jiang H."/>
            <person name="Liu Y."/>
            <person name="Qu J."/>
            <person name="Song X.-Z."/>
            <person name="Zhang L."/>
            <person name="Thornton R."/>
            <person name="Coyle M."/>
            <person name="Francisco L."/>
            <person name="Jackson L."/>
            <person name="Javaid M."/>
            <person name="Korchina V."/>
            <person name="Kovar C."/>
            <person name="Mata R."/>
            <person name="Mathew T."/>
            <person name="Ngo R."/>
            <person name="Nguyen L."/>
            <person name="Nguyen N."/>
            <person name="Okwuonu G."/>
            <person name="Ongeri F."/>
            <person name="Pham C."/>
            <person name="Simmons D."/>
            <person name="Wilczek-Boney K."/>
            <person name="Hale W."/>
            <person name="Jakkamsetti A."/>
            <person name="Pham P."/>
            <person name="Ruth R."/>
            <person name="San Lucas F."/>
            <person name="Warren J."/>
            <person name="Zhang J."/>
            <person name="Zhao Z."/>
            <person name="Zhou C."/>
            <person name="Zhu D."/>
            <person name="Lee S."/>
            <person name="Bess C."/>
            <person name="Blankenburg K."/>
            <person name="Forbes L."/>
            <person name="Fu Q."/>
            <person name="Gubbala S."/>
            <person name="Hirani K."/>
            <person name="Jayaseelan J.C."/>
            <person name="Lara F."/>
            <person name="Munidasa M."/>
            <person name="Palculict T."/>
            <person name="Patil S."/>
            <person name="Pu L.-L."/>
            <person name="Saada N."/>
            <person name="Tang L."/>
            <person name="Weissenberger G."/>
            <person name="Zhu Y."/>
            <person name="Hemphill L."/>
            <person name="Shang Y."/>
            <person name="Youmans B."/>
            <person name="Ayvaz T."/>
            <person name="Ross M."/>
            <person name="Santibanez J."/>
            <person name="Aqrawi P."/>
            <person name="Gross S."/>
            <person name="Joshi V."/>
            <person name="Fowler G."/>
            <person name="Nazareth L."/>
            <person name="Reid J."/>
            <person name="Worley K."/>
            <person name="Petrosino J."/>
            <person name="Highlander S."/>
            <person name="Gibbs R."/>
            <person name="Gibbs R."/>
        </authorList>
    </citation>
    <scope>NUCLEOTIDE SEQUENCE [LARGE SCALE GENOMIC DNA]</scope>
    <source>
        <strain evidence="2">ATCC 19194</strain>
    </source>
</reference>
<name>D4XQ55_ACIHA</name>
<proteinExistence type="predicted"/>
<dbReference type="AlphaFoldDB" id="D4XQ55"/>
<dbReference type="EMBL" id="ADMT01000167">
    <property type="protein sequence ID" value="EFF82635.1"/>
    <property type="molecule type" value="Genomic_DNA"/>
</dbReference>
<sequence length="71" mass="8564">MPRIKLTLKSKLYCNAFPHVINTKLKNKYKDRNQNKNNRLVSFKKINLNIYNTYPLFIDHEKPMIEINTLQ</sequence>
<comment type="caution">
    <text evidence="1">The sequence shown here is derived from an EMBL/GenBank/DDBJ whole genome shotgun (WGS) entry which is preliminary data.</text>
</comment>